<evidence type="ECO:0000256" key="1">
    <source>
        <dbReference type="SAM" id="Phobius"/>
    </source>
</evidence>
<dbReference type="Proteomes" id="UP000572817">
    <property type="component" value="Unassembled WGS sequence"/>
</dbReference>
<evidence type="ECO:0000313" key="2">
    <source>
        <dbReference type="EMBL" id="KAF4303831.1"/>
    </source>
</evidence>
<feature type="transmembrane region" description="Helical" evidence="1">
    <location>
        <begin position="6"/>
        <end position="26"/>
    </location>
</feature>
<dbReference type="EMBL" id="WWBZ02000051">
    <property type="protein sequence ID" value="KAF4303831.1"/>
    <property type="molecule type" value="Genomic_DNA"/>
</dbReference>
<organism evidence="2 3">
    <name type="scientific">Botryosphaeria dothidea</name>
    <dbReference type="NCBI Taxonomy" id="55169"/>
    <lineage>
        <taxon>Eukaryota</taxon>
        <taxon>Fungi</taxon>
        <taxon>Dikarya</taxon>
        <taxon>Ascomycota</taxon>
        <taxon>Pezizomycotina</taxon>
        <taxon>Dothideomycetes</taxon>
        <taxon>Dothideomycetes incertae sedis</taxon>
        <taxon>Botryosphaeriales</taxon>
        <taxon>Botryosphaeriaceae</taxon>
        <taxon>Botryosphaeria</taxon>
    </lineage>
</organism>
<accession>A0A8H4IMA5</accession>
<proteinExistence type="predicted"/>
<evidence type="ECO:0000313" key="3">
    <source>
        <dbReference type="Proteomes" id="UP000572817"/>
    </source>
</evidence>
<sequence length="91" mass="9816">MSGPFSVTGSAVGVVSLGLMVCQGLIKYYAAYKGQDEEVDQAVEKVSRLTDLLEVLQPRLENHRAPHPVTVDQAEKCVIACSGAITNLNER</sequence>
<dbReference type="AlphaFoldDB" id="A0A8H4IMA5"/>
<reference evidence="2" key="1">
    <citation type="submission" date="2020-04" db="EMBL/GenBank/DDBJ databases">
        <title>Genome Assembly and Annotation of Botryosphaeria dothidea sdau 11-99, a Latent Pathogen of Apple Fruit Ring Rot in China.</title>
        <authorList>
            <person name="Yu C."/>
            <person name="Diao Y."/>
            <person name="Lu Q."/>
            <person name="Zhao J."/>
            <person name="Cui S."/>
            <person name="Peng C."/>
            <person name="He B."/>
            <person name="Liu H."/>
        </authorList>
    </citation>
    <scope>NUCLEOTIDE SEQUENCE [LARGE SCALE GENOMIC DNA]</scope>
    <source>
        <strain evidence="2">Sdau11-99</strain>
    </source>
</reference>
<keyword evidence="3" id="KW-1185">Reference proteome</keyword>
<gene>
    <name evidence="2" type="ORF">GTA08_BOTSDO07420</name>
</gene>
<evidence type="ECO:0008006" key="4">
    <source>
        <dbReference type="Google" id="ProtNLM"/>
    </source>
</evidence>
<protein>
    <recommendedName>
        <fullName evidence="4">Fungal N-terminal domain-containing protein</fullName>
    </recommendedName>
</protein>
<comment type="caution">
    <text evidence="2">The sequence shown here is derived from an EMBL/GenBank/DDBJ whole genome shotgun (WGS) entry which is preliminary data.</text>
</comment>
<keyword evidence="1" id="KW-0812">Transmembrane</keyword>
<name>A0A8H4IMA5_9PEZI</name>
<keyword evidence="1" id="KW-1133">Transmembrane helix</keyword>
<keyword evidence="1" id="KW-0472">Membrane</keyword>
<dbReference type="OrthoDB" id="1577640at2759"/>